<feature type="region of interest" description="Disordered" evidence="1">
    <location>
        <begin position="67"/>
        <end position="124"/>
    </location>
</feature>
<comment type="caution">
    <text evidence="3">The sequence shown here is derived from an EMBL/GenBank/DDBJ whole genome shotgun (WGS) entry which is preliminary data.</text>
</comment>
<evidence type="ECO:0000256" key="2">
    <source>
        <dbReference type="SAM" id="Phobius"/>
    </source>
</evidence>
<feature type="compositionally biased region" description="Acidic residues" evidence="1">
    <location>
        <begin position="77"/>
        <end position="113"/>
    </location>
</feature>
<organism evidence="3 4">
    <name type="scientific">Candidatus Iainarchaeum sp</name>
    <dbReference type="NCBI Taxonomy" id="3101447"/>
    <lineage>
        <taxon>Archaea</taxon>
        <taxon>Candidatus Iainarchaeota</taxon>
        <taxon>Candidatus Iainarchaeia</taxon>
        <taxon>Candidatus Iainarchaeales</taxon>
        <taxon>Candidatus Iainarchaeaceae</taxon>
        <taxon>Candidatus Iainarchaeum</taxon>
    </lineage>
</organism>
<sequence length="124" mass="14255">MRRFKSTPQKKFIGMAILFVLIPLFLLFYALFIIDWRPRADTIIIVAAIAALFFYLYRRYKMQSAEQAELEGPMQPEEGEFSDSGEGSGDSEDLPVDSGEELEEPVDSDEFDEEPVKPVKKKRK</sequence>
<evidence type="ECO:0000313" key="3">
    <source>
        <dbReference type="EMBL" id="MBN2067925.1"/>
    </source>
</evidence>
<accession>A0A939CAM5</accession>
<keyword evidence="2" id="KW-1133">Transmembrane helix</keyword>
<gene>
    <name evidence="3" type="ORF">JW744_05650</name>
</gene>
<reference evidence="3" key="1">
    <citation type="submission" date="2021-01" db="EMBL/GenBank/DDBJ databases">
        <title>Active Sulfur Cycling in an Early Earth Analoge.</title>
        <authorList>
            <person name="Hahn C.R."/>
            <person name="Youssef N.H."/>
            <person name="Elshahed M."/>
        </authorList>
    </citation>
    <scope>NUCLEOTIDE SEQUENCE</scope>
    <source>
        <strain evidence="3">Zod_Metabat.1151</strain>
    </source>
</reference>
<dbReference type="AlphaFoldDB" id="A0A939CAM5"/>
<feature type="transmembrane region" description="Helical" evidence="2">
    <location>
        <begin position="40"/>
        <end position="57"/>
    </location>
</feature>
<name>A0A939CAM5_9ARCH</name>
<proteinExistence type="predicted"/>
<feature type="transmembrane region" description="Helical" evidence="2">
    <location>
        <begin position="12"/>
        <end position="34"/>
    </location>
</feature>
<keyword evidence="2" id="KW-0472">Membrane</keyword>
<evidence type="ECO:0000313" key="4">
    <source>
        <dbReference type="Proteomes" id="UP000809243"/>
    </source>
</evidence>
<protein>
    <submittedName>
        <fullName evidence="3">Uncharacterized protein</fullName>
    </submittedName>
</protein>
<keyword evidence="2" id="KW-0812">Transmembrane</keyword>
<dbReference type="Proteomes" id="UP000809243">
    <property type="component" value="Unassembled WGS sequence"/>
</dbReference>
<dbReference type="EMBL" id="JAFGDB010000100">
    <property type="protein sequence ID" value="MBN2067925.1"/>
    <property type="molecule type" value="Genomic_DNA"/>
</dbReference>
<evidence type="ECO:0000256" key="1">
    <source>
        <dbReference type="SAM" id="MobiDB-lite"/>
    </source>
</evidence>